<gene>
    <name evidence="5" type="ORF">GRI91_06930</name>
</gene>
<keyword evidence="2" id="KW-0238">DNA-binding</keyword>
<evidence type="ECO:0000256" key="3">
    <source>
        <dbReference type="ARBA" id="ARBA00023163"/>
    </source>
</evidence>
<name>A0A6I4T2M5_9SPHN</name>
<dbReference type="PRINTS" id="PR00778">
    <property type="entry name" value="HTHARSR"/>
</dbReference>
<dbReference type="SUPFAM" id="SSF46785">
    <property type="entry name" value="Winged helix' DNA-binding domain"/>
    <property type="match status" value="1"/>
</dbReference>
<dbReference type="InterPro" id="IPR051081">
    <property type="entry name" value="HTH_MetalResp_TranReg"/>
</dbReference>
<evidence type="ECO:0000259" key="4">
    <source>
        <dbReference type="PROSITE" id="PS50987"/>
    </source>
</evidence>
<dbReference type="InterPro" id="IPR011991">
    <property type="entry name" value="ArsR-like_HTH"/>
</dbReference>
<keyword evidence="1" id="KW-0805">Transcription regulation</keyword>
<sequence length="112" mass="12739">MKENFVKPPMDLATFEENAGEVAQLLKALSNKRRLMILCKLAEKGEMAVGALVKEVGLSQSALSQHLARLREEKMVTYRREAQTLFYRIADPRCARLMGALYEIYCAKESEQ</sequence>
<reference evidence="5 6" key="1">
    <citation type="submission" date="2019-12" db="EMBL/GenBank/DDBJ databases">
        <title>Genomic-based taxomic classification of the family Erythrobacteraceae.</title>
        <authorList>
            <person name="Xu L."/>
        </authorList>
    </citation>
    <scope>NUCLEOTIDE SEQUENCE [LARGE SCALE GENOMIC DNA]</scope>
    <source>
        <strain evidence="5 6">LMG 29518</strain>
    </source>
</reference>
<accession>A0A6I4T2M5</accession>
<dbReference type="Gene3D" id="1.10.10.10">
    <property type="entry name" value="Winged helix-like DNA-binding domain superfamily/Winged helix DNA-binding domain"/>
    <property type="match status" value="1"/>
</dbReference>
<evidence type="ECO:0000256" key="1">
    <source>
        <dbReference type="ARBA" id="ARBA00023015"/>
    </source>
</evidence>
<evidence type="ECO:0000313" key="5">
    <source>
        <dbReference type="EMBL" id="MXO65484.1"/>
    </source>
</evidence>
<keyword evidence="6" id="KW-1185">Reference proteome</keyword>
<dbReference type="CDD" id="cd00090">
    <property type="entry name" value="HTH_ARSR"/>
    <property type="match status" value="1"/>
</dbReference>
<dbReference type="InterPro" id="IPR001845">
    <property type="entry name" value="HTH_ArsR_DNA-bd_dom"/>
</dbReference>
<dbReference type="PANTHER" id="PTHR33154:SF28">
    <property type="entry name" value="HTH-TYPE TRANSCRIPTIONAL REGULATOR YGAV-RELATED"/>
    <property type="match status" value="1"/>
</dbReference>
<organism evidence="5 6">
    <name type="scientific">Altericroceibacterium endophyticum</name>
    <dbReference type="NCBI Taxonomy" id="1808508"/>
    <lineage>
        <taxon>Bacteria</taxon>
        <taxon>Pseudomonadati</taxon>
        <taxon>Pseudomonadota</taxon>
        <taxon>Alphaproteobacteria</taxon>
        <taxon>Sphingomonadales</taxon>
        <taxon>Erythrobacteraceae</taxon>
        <taxon>Altericroceibacterium</taxon>
    </lineage>
</organism>
<dbReference type="InterPro" id="IPR036388">
    <property type="entry name" value="WH-like_DNA-bd_sf"/>
</dbReference>
<dbReference type="GO" id="GO:0003700">
    <property type="term" value="F:DNA-binding transcription factor activity"/>
    <property type="evidence" value="ECO:0007669"/>
    <property type="project" value="InterPro"/>
</dbReference>
<comment type="caution">
    <text evidence="5">The sequence shown here is derived from an EMBL/GenBank/DDBJ whole genome shotgun (WGS) entry which is preliminary data.</text>
</comment>
<feature type="domain" description="HTH arsR-type" evidence="4">
    <location>
        <begin position="14"/>
        <end position="109"/>
    </location>
</feature>
<dbReference type="AlphaFoldDB" id="A0A6I4T2M5"/>
<proteinExistence type="predicted"/>
<dbReference type="NCBIfam" id="NF033788">
    <property type="entry name" value="HTH_metalloreg"/>
    <property type="match status" value="1"/>
</dbReference>
<dbReference type="PANTHER" id="PTHR33154">
    <property type="entry name" value="TRANSCRIPTIONAL REGULATOR, ARSR FAMILY"/>
    <property type="match status" value="1"/>
</dbReference>
<dbReference type="PROSITE" id="PS50987">
    <property type="entry name" value="HTH_ARSR_2"/>
    <property type="match status" value="1"/>
</dbReference>
<keyword evidence="3" id="KW-0804">Transcription</keyword>
<dbReference type="GO" id="GO:0003677">
    <property type="term" value="F:DNA binding"/>
    <property type="evidence" value="ECO:0007669"/>
    <property type="project" value="UniProtKB-KW"/>
</dbReference>
<dbReference type="Pfam" id="PF01022">
    <property type="entry name" value="HTH_5"/>
    <property type="match status" value="1"/>
</dbReference>
<evidence type="ECO:0000313" key="6">
    <source>
        <dbReference type="Proteomes" id="UP000438476"/>
    </source>
</evidence>
<dbReference type="Proteomes" id="UP000438476">
    <property type="component" value="Unassembled WGS sequence"/>
</dbReference>
<dbReference type="InterPro" id="IPR036390">
    <property type="entry name" value="WH_DNA-bd_sf"/>
</dbReference>
<dbReference type="EMBL" id="WTYT01000002">
    <property type="protein sequence ID" value="MXO65484.1"/>
    <property type="molecule type" value="Genomic_DNA"/>
</dbReference>
<protein>
    <submittedName>
        <fullName evidence="5">Metalloregulator ArsR/SmtB family transcription factor</fullName>
    </submittedName>
</protein>
<dbReference type="SMART" id="SM00418">
    <property type="entry name" value="HTH_ARSR"/>
    <property type="match status" value="1"/>
</dbReference>
<dbReference type="OrthoDB" id="194599at2"/>
<evidence type="ECO:0000256" key="2">
    <source>
        <dbReference type="ARBA" id="ARBA00023125"/>
    </source>
</evidence>